<comment type="cofactor">
    <cofactor evidence="1">
        <name>pantetheine 4'-phosphate</name>
        <dbReference type="ChEBI" id="CHEBI:47942"/>
    </cofactor>
</comment>
<evidence type="ECO:0000256" key="3">
    <source>
        <dbReference type="ARBA" id="ARBA00022553"/>
    </source>
</evidence>
<keyword evidence="3" id="KW-0597">Phosphoprotein</keyword>
<dbReference type="InterPro" id="IPR036736">
    <property type="entry name" value="ACP-like_sf"/>
</dbReference>
<dbReference type="RefSeq" id="WP_230000603.1">
    <property type="nucleotide sequence ID" value="NZ_JAJJMN010000002.1"/>
</dbReference>
<dbReference type="Pfam" id="PF00501">
    <property type="entry name" value="AMP-binding"/>
    <property type="match status" value="1"/>
</dbReference>
<dbReference type="Gene3D" id="3.30.559.30">
    <property type="entry name" value="Nonribosomal peptide synthetase, condensation domain"/>
    <property type="match status" value="1"/>
</dbReference>
<dbReference type="PROSITE" id="PS00012">
    <property type="entry name" value="PHOSPHOPANTETHEINE"/>
    <property type="match status" value="1"/>
</dbReference>
<evidence type="ECO:0000259" key="4">
    <source>
        <dbReference type="PROSITE" id="PS50075"/>
    </source>
</evidence>
<dbReference type="PROSITE" id="PS50075">
    <property type="entry name" value="CARRIER"/>
    <property type="match status" value="1"/>
</dbReference>
<dbReference type="InterPro" id="IPR045851">
    <property type="entry name" value="AMP-bd_C_sf"/>
</dbReference>
<dbReference type="InterPro" id="IPR009081">
    <property type="entry name" value="PP-bd_ACP"/>
</dbReference>
<dbReference type="PANTHER" id="PTHR45527">
    <property type="entry name" value="NONRIBOSOMAL PEPTIDE SYNTHETASE"/>
    <property type="match status" value="1"/>
</dbReference>
<dbReference type="Proteomes" id="UP001430700">
    <property type="component" value="Unassembled WGS sequence"/>
</dbReference>
<dbReference type="CDD" id="cd19531">
    <property type="entry name" value="LCL_NRPS-like"/>
    <property type="match status" value="1"/>
</dbReference>
<evidence type="ECO:0000256" key="2">
    <source>
        <dbReference type="ARBA" id="ARBA00022450"/>
    </source>
</evidence>
<dbReference type="InterPro" id="IPR006162">
    <property type="entry name" value="Ppantetheine_attach_site"/>
</dbReference>
<reference evidence="5" key="1">
    <citation type="submission" date="2021-11" db="EMBL/GenBank/DDBJ databases">
        <title>Description of novel Flavobacterium species.</title>
        <authorList>
            <person name="Saticioglu I.B."/>
            <person name="Ay H."/>
            <person name="Altun S."/>
            <person name="Duman M."/>
        </authorList>
    </citation>
    <scope>NUCLEOTIDE SEQUENCE</scope>
    <source>
        <strain evidence="5">F-126</strain>
    </source>
</reference>
<dbReference type="CDD" id="cd05930">
    <property type="entry name" value="A_NRPS"/>
    <property type="match status" value="1"/>
</dbReference>
<dbReference type="PROSITE" id="PS00455">
    <property type="entry name" value="AMP_BINDING"/>
    <property type="match status" value="1"/>
</dbReference>
<name>A0ABS8M3X9_9FLAO</name>
<dbReference type="InterPro" id="IPR020845">
    <property type="entry name" value="AMP-binding_CS"/>
</dbReference>
<dbReference type="SUPFAM" id="SSF47336">
    <property type="entry name" value="ACP-like"/>
    <property type="match status" value="1"/>
</dbReference>
<dbReference type="Pfam" id="PF00550">
    <property type="entry name" value="PP-binding"/>
    <property type="match status" value="1"/>
</dbReference>
<dbReference type="NCBIfam" id="TIGR01733">
    <property type="entry name" value="AA-adenyl-dom"/>
    <property type="match status" value="1"/>
</dbReference>
<dbReference type="InterPro" id="IPR010071">
    <property type="entry name" value="AA_adenyl_dom"/>
</dbReference>
<dbReference type="Gene3D" id="3.40.50.980">
    <property type="match status" value="2"/>
</dbReference>
<dbReference type="EMBL" id="JAJJMN010000002">
    <property type="protein sequence ID" value="MCC9019518.1"/>
    <property type="molecule type" value="Genomic_DNA"/>
</dbReference>
<organism evidence="5 6">
    <name type="scientific">Flavobacterium lipolyticum</name>
    <dbReference type="NCBI Taxonomy" id="2893754"/>
    <lineage>
        <taxon>Bacteria</taxon>
        <taxon>Pseudomonadati</taxon>
        <taxon>Bacteroidota</taxon>
        <taxon>Flavobacteriia</taxon>
        <taxon>Flavobacteriales</taxon>
        <taxon>Flavobacteriaceae</taxon>
        <taxon>Flavobacterium</taxon>
    </lineage>
</organism>
<feature type="domain" description="Carrier" evidence="4">
    <location>
        <begin position="1028"/>
        <end position="1103"/>
    </location>
</feature>
<dbReference type="InterPro" id="IPR001242">
    <property type="entry name" value="Condensation_dom"/>
</dbReference>
<dbReference type="SUPFAM" id="SSF52777">
    <property type="entry name" value="CoA-dependent acyltransferases"/>
    <property type="match status" value="2"/>
</dbReference>
<proteinExistence type="predicted"/>
<dbReference type="Gene3D" id="2.30.38.10">
    <property type="entry name" value="Luciferase, Domain 3"/>
    <property type="match status" value="1"/>
</dbReference>
<comment type="caution">
    <text evidence="5">The sequence shown here is derived from an EMBL/GenBank/DDBJ whole genome shotgun (WGS) entry which is preliminary data.</text>
</comment>
<dbReference type="Gene3D" id="1.10.1200.10">
    <property type="entry name" value="ACP-like"/>
    <property type="match status" value="1"/>
</dbReference>
<dbReference type="PANTHER" id="PTHR45527:SF1">
    <property type="entry name" value="FATTY ACID SYNTHASE"/>
    <property type="match status" value="1"/>
</dbReference>
<dbReference type="Pfam" id="PF18563">
    <property type="entry name" value="TubC_N"/>
    <property type="match status" value="1"/>
</dbReference>
<gene>
    <name evidence="5" type="ORF">LNQ34_17225</name>
</gene>
<dbReference type="Gene3D" id="3.30.300.30">
    <property type="match status" value="1"/>
</dbReference>
<dbReference type="InterPro" id="IPR041464">
    <property type="entry name" value="TubC_N"/>
</dbReference>
<sequence>MDKLIAKLLKEGIFLLVEQGSLKIKYNGDLISDALLEQIKKNKIELIAYLSANGTDTDYQDIKPVEGNNPFKLSSGQHRLWVLSQFKEGSLAYHISKPTYLNQEIEIESFKRAINATIDRHEILRTVFREEESGEIRQWILKREELGFEIDYQDFREEAERREKAEAYIVADSYRAYNLEKGPLLRISLLQLAEDDYIFYYNIHHIIGDGWSTEVLTKDIFRYYEAYKAGKEPEMEELRIQYKDYSAWQLSQLNQESFKAHREYWLDKLSGQLPLLDLPASKQRPKVKTYNGHGLATYLDKATTAKLKGYIQENGGSLFMGLLASWKVLLYRYTSQQDIIIGSPVAGRDHADLENQIGFYVNTLALRNKVNPEESFHEFYQALKENTLKSYSHLMYPFDRLVDELELQRDISRSAVFDVMLTIQNSWDRIEGVELSDEELNETVDKSLSTSKLDIEITIQQIGDYLSLKFVYNPDVYEKVMVEGLIRHYKQLLNALLEKPEEKIAQIDFISEEEKHKLLFTFNDTTVAYPKDKTIVDLIEEQVAKTPDNIAIVFEDTELTYRELNERSNQLAHYLIENYNIQPDDLIGIQLERSEWMIVSILGVLKSGGAYVPIDPQYPQERIDYIKEDTQCKVCLDEQELSKFKENQERYAKDVETRRSQPENLIYVIYTSGSTGNPKGVMLEHSGLVNRMLWMKRDLEVKEADVFLQKTPVTFDVSVWELFLPLVCGSKLVFAKPEGHKDPVYLEELLESQKISIIHFVPSMLSAALDTIKWDKLECLQHVICSGEALSKRIESSFKAKAPFSSLHNYYGPTEASIDVTAINLSQHPTVGHEVLIGKPVDNTQIYIVNEKNSLQPVGVLGEILIGGDQVARGYLNKEALSQEKFITNPFRAGERLYKTGDLGRWLPDGNIEFIGRKDDQVKIRGHRIELGEIEHALVKHEAVSQAVVVARENESAEKELVAYIVSNVEQNTSDLRVYLKQSLPEYMLPAYFVQLEAIPLTANGKIDKKALPNPEGAGLSSGVAYVAPRNEMEERLVKICEEVLRREKIGVLDDFFGLGMNSLMVIRLVTLVHREMNIELRINDIFENTNIGNLSNKIESIMKVIQMNRGSNDIEFKYEFEI</sequence>
<evidence type="ECO:0000313" key="5">
    <source>
        <dbReference type="EMBL" id="MCC9019518.1"/>
    </source>
</evidence>
<dbReference type="Pfam" id="PF13193">
    <property type="entry name" value="AMP-binding_C"/>
    <property type="match status" value="1"/>
</dbReference>
<evidence type="ECO:0000256" key="1">
    <source>
        <dbReference type="ARBA" id="ARBA00001957"/>
    </source>
</evidence>
<evidence type="ECO:0000313" key="6">
    <source>
        <dbReference type="Proteomes" id="UP001430700"/>
    </source>
</evidence>
<dbReference type="InterPro" id="IPR025110">
    <property type="entry name" value="AMP-bd_C"/>
</dbReference>
<dbReference type="Gene3D" id="1.10.10.1830">
    <property type="entry name" value="Non-ribosomal peptide synthase, adenylation domain"/>
    <property type="match status" value="1"/>
</dbReference>
<dbReference type="InterPro" id="IPR000873">
    <property type="entry name" value="AMP-dep_synth/lig_dom"/>
</dbReference>
<protein>
    <submittedName>
        <fullName evidence="5">Amino acid adenylation domain-containing protein</fullName>
    </submittedName>
</protein>
<dbReference type="InterPro" id="IPR023213">
    <property type="entry name" value="CAT-like_dom_sf"/>
</dbReference>
<accession>A0ABS8M3X9</accession>
<keyword evidence="2" id="KW-0596">Phosphopantetheine</keyword>
<dbReference type="InterPro" id="IPR044894">
    <property type="entry name" value="TubC_N_sf"/>
</dbReference>
<keyword evidence="6" id="KW-1185">Reference proteome</keyword>
<dbReference type="Gene3D" id="3.30.559.10">
    <property type="entry name" value="Chloramphenicol acetyltransferase-like domain"/>
    <property type="match status" value="1"/>
</dbReference>
<dbReference type="SUPFAM" id="SSF56801">
    <property type="entry name" value="Acetyl-CoA synthetase-like"/>
    <property type="match status" value="1"/>
</dbReference>
<dbReference type="Pfam" id="PF00668">
    <property type="entry name" value="Condensation"/>
    <property type="match status" value="1"/>
</dbReference>